<keyword evidence="2" id="KW-1185">Reference proteome</keyword>
<dbReference type="EMBL" id="BMFN01000001">
    <property type="protein sequence ID" value="GGF52654.1"/>
    <property type="molecule type" value="Genomic_DNA"/>
</dbReference>
<protein>
    <submittedName>
        <fullName evidence="1">Uncharacterized protein</fullName>
    </submittedName>
</protein>
<reference evidence="1 2" key="1">
    <citation type="journal article" date="2019" name="Int. J. Syst. Evol. Microbiol.">
        <title>The Global Catalogue of Microorganisms (GCM) 10K type strain sequencing project: providing services to taxonomists for standard genome sequencing and annotation.</title>
        <authorList>
            <consortium name="The Broad Institute Genomics Platform"/>
            <consortium name="The Broad Institute Genome Sequencing Center for Infectious Disease"/>
            <person name="Wu L."/>
            <person name="Ma J."/>
        </authorList>
    </citation>
    <scope>NUCLEOTIDE SEQUENCE [LARGE SCALE GENOMIC DNA]</scope>
    <source>
        <strain evidence="1 2">CGMCC 1.12720</strain>
    </source>
</reference>
<sequence>MVLPRGHFTVSLGTVTTETLVALSSLPTRPLSRAEVMPTTPTSANSLPPAAFNSLAPPDDLLRDLLAVSLTGVIFYTPLFNAAGEITDFTFTYLNPAAQRMMRMPERPTVTHKQQWPQSEAHGTFAFHVDAFVTGEPREYNINYQADGYDNYYRLAARRSGQGLLVSFTDTADQPRTPVEIALRESQAREQEARVQAEHQRNEFRDFMAQAPMAVAVYRGPQHRVEMANATTLAIWDRPLADVLHRPVFEILPEAADPNVVAIFDRVFSTGTPYTAHELPTPINRHGQVEVVYWNFVFEPEREPDGRIIGILSIGTDVTEQVRARLQAEQLNRELEARVQERTQQVREQGQRLERLFMQAPAAICILGGAELVFELVNPIYQQFFPERELLGKPLREALPELVDHATYITMQQVFETGETSWQQALHTPLARIKDGVLEDRYFNYVLQPRYDEQGHIDGVLVFGFDVTEQVQARRSIEESREELKRFKFMADQARDPFILIRADATFAYLNRRALEAWGYTAEEMRDLRVPDIDPIYQEEAFNQLFARAQQQEHIPLFETQHRRKDGHIYPVEISAVSLQLENQPHLLMVARDVTEQKHILSALQESEARFRIMADAAPNMVWAVHPDSSIRYVNRAFLDFVGLENEQQYIRTGWGPYLHPDELELTQHTLSEAIGQGQAYILEHRMRHHDGQYRWLLAQGAPSFLANGELYGYVGSAIDITDLKQANEQLRRTNVDLDNFIYAASHDLKAPISNIEGLLQLLRADLPPDVAQGAYVEPTLALMGESVERFKRTIEHLTEVSKLQKEHAPATTAVDLAVIVEDVRQDLAPLIQASGARLRVEVTDFPPVLFPEKNLRSVVYNLLSNAIKYRSPDRTPHIDVRAHVRTGFTVLEVHDNGLGIAATHLPKLFTMFQRFHDHVEGSGIGLYMVKKMVENADGRVEVHSQAGAGTTFFIHLPHAAMPVGT</sequence>
<accession>A0ACB5PMJ5</accession>
<comment type="caution">
    <text evidence="1">The sequence shown here is derived from an EMBL/GenBank/DDBJ whole genome shotgun (WGS) entry which is preliminary data.</text>
</comment>
<evidence type="ECO:0000313" key="1">
    <source>
        <dbReference type="EMBL" id="GGF52654.1"/>
    </source>
</evidence>
<evidence type="ECO:0000313" key="2">
    <source>
        <dbReference type="Proteomes" id="UP000605392"/>
    </source>
</evidence>
<dbReference type="Proteomes" id="UP000605392">
    <property type="component" value="Unassembled WGS sequence"/>
</dbReference>
<proteinExistence type="predicted"/>
<gene>
    <name evidence="1" type="ORF">GCM10011375_05190</name>
</gene>
<name>A0ACB5PMJ5_9BACT</name>
<organism evidence="1 2">
    <name type="scientific">Hymenobacter qilianensis</name>
    <dbReference type="NCBI Taxonomy" id="1385715"/>
    <lineage>
        <taxon>Bacteria</taxon>
        <taxon>Pseudomonadati</taxon>
        <taxon>Bacteroidota</taxon>
        <taxon>Cytophagia</taxon>
        <taxon>Cytophagales</taxon>
        <taxon>Hymenobacteraceae</taxon>
        <taxon>Hymenobacter</taxon>
    </lineage>
</organism>